<reference evidence="1 2" key="1">
    <citation type="submission" date="2024-10" db="EMBL/GenBank/DDBJ databases">
        <title>The Natural Products Discovery Center: Release of the First 8490 Sequenced Strains for Exploring Actinobacteria Biosynthetic Diversity.</title>
        <authorList>
            <person name="Kalkreuter E."/>
            <person name="Kautsar S.A."/>
            <person name="Yang D."/>
            <person name="Bader C.D."/>
            <person name="Teijaro C.N."/>
            <person name="Fluegel L."/>
            <person name="Davis C.M."/>
            <person name="Simpson J.R."/>
            <person name="Lauterbach L."/>
            <person name="Steele A.D."/>
            <person name="Gui C."/>
            <person name="Meng S."/>
            <person name="Li G."/>
            <person name="Viehrig K."/>
            <person name="Ye F."/>
            <person name="Su P."/>
            <person name="Kiefer A.F."/>
            <person name="Nichols A."/>
            <person name="Cepeda A.J."/>
            <person name="Yan W."/>
            <person name="Fan B."/>
            <person name="Jiang Y."/>
            <person name="Adhikari A."/>
            <person name="Zheng C.-J."/>
            <person name="Schuster L."/>
            <person name="Cowan T.M."/>
            <person name="Smanski M.J."/>
            <person name="Chevrette M.G."/>
            <person name="De Carvalho L.P.S."/>
            <person name="Shen B."/>
        </authorList>
    </citation>
    <scope>NUCLEOTIDE SEQUENCE [LARGE SCALE GENOMIC DNA]</scope>
    <source>
        <strain evidence="1 2">NPDC050545</strain>
    </source>
</reference>
<dbReference type="RefSeq" id="WP_397085434.1">
    <property type="nucleotide sequence ID" value="NZ_JBITGY010000007.1"/>
</dbReference>
<dbReference type="Gene3D" id="3.40.50.410">
    <property type="entry name" value="von Willebrand factor, type A domain"/>
    <property type="match status" value="1"/>
</dbReference>
<evidence type="ECO:0000313" key="1">
    <source>
        <dbReference type="EMBL" id="MFI6501114.1"/>
    </source>
</evidence>
<comment type="caution">
    <text evidence="1">The sequence shown here is derived from an EMBL/GenBank/DDBJ whole genome shotgun (WGS) entry which is preliminary data.</text>
</comment>
<keyword evidence="2" id="KW-1185">Reference proteome</keyword>
<evidence type="ECO:0000313" key="2">
    <source>
        <dbReference type="Proteomes" id="UP001612741"/>
    </source>
</evidence>
<proteinExistence type="predicted"/>
<accession>A0ABW7YYW6</accession>
<gene>
    <name evidence="1" type="ORF">ACIBG2_27305</name>
</gene>
<name>A0ABW7YYW6_9ACTN</name>
<dbReference type="Proteomes" id="UP001612741">
    <property type="component" value="Unassembled WGS sequence"/>
</dbReference>
<organism evidence="1 2">
    <name type="scientific">Nonomuraea typhae</name>
    <dbReference type="NCBI Taxonomy" id="2603600"/>
    <lineage>
        <taxon>Bacteria</taxon>
        <taxon>Bacillati</taxon>
        <taxon>Actinomycetota</taxon>
        <taxon>Actinomycetes</taxon>
        <taxon>Streptosporangiales</taxon>
        <taxon>Streptosporangiaceae</taxon>
        <taxon>Nonomuraea</taxon>
    </lineage>
</organism>
<sequence>MLRPITRLVGSVWLQVLGVLLRLVPLPGLADPLMSALQEQSARRRQFAMLIRRAKRTRPPAVSSADGLAILGAGDAEGPPADPRLVEALEAHPFVVAVETGNEAATRGLPAALLTALPDRPLIAFRDNEALRESVKYEDLLHGSVVWLGDLSGLLPEGTIFSSIESWVGFGDVKIAATIEQKNVIRHPVLDQLAEVVVPEAAAAAPPAVRAVASPPAVQAAPTPPAARAALTPPAVRAVAVRRRRRHRTRGGVAALIVVVGAATTTQTASAPATPVCARLQQLNLLTVPEMLVPLTSLAAMFERSAERCARLHVSVAPAKEVIEWVRQGWPEAAQRTAPLPHVWIPASTLETHPARGGVFTLQPLSSVASSPIVLAMSKGSAEALASSGGFSWALVHRLLTNEPAGTENNPAVARPVPRGSGAGTLITAMLYGTAPGAEDDPTTLHSLEQSLQPLLTGRNELCRHTQVAALTSEVSAHEQTCGGVPLAQFTADAATWALDYPFVKMVRPGTANRQRMVVADRFHRFLHTPRARKVFAEHRLRDPVAAPGLDGARVAKVLSQWDKARRSVRVLALMDVTRSMSGAFGGTAEPRMVSVYALLRRTLGSLSAKDQAGVWVVPGKTGRHDEIVSLRPGPPAGLPASLAPTRAAGIAAELPETLRAALRRIDEIPVGRPPPLEAVLLITHGQDASQIVRFRPTGLASVFVIALTPGSCARRSPLAVVADQTGGACYEAVHHDGLTQAFDKVSGQLWGGRPEHE</sequence>
<protein>
    <recommendedName>
        <fullName evidence="3">VWA domain-containing protein</fullName>
    </recommendedName>
</protein>
<dbReference type="EMBL" id="JBITGY010000007">
    <property type="protein sequence ID" value="MFI6501114.1"/>
    <property type="molecule type" value="Genomic_DNA"/>
</dbReference>
<evidence type="ECO:0008006" key="3">
    <source>
        <dbReference type="Google" id="ProtNLM"/>
    </source>
</evidence>
<dbReference type="InterPro" id="IPR036465">
    <property type="entry name" value="vWFA_dom_sf"/>
</dbReference>